<keyword evidence="2" id="KW-0597">Phosphoprotein</keyword>
<accession>A0A0D7AIW0</accession>
<keyword evidence="3" id="KW-0677">Repeat</keyword>
<organism evidence="7 8">
    <name type="scientific">Fistulina hepatica ATCC 64428</name>
    <dbReference type="NCBI Taxonomy" id="1128425"/>
    <lineage>
        <taxon>Eukaryota</taxon>
        <taxon>Fungi</taxon>
        <taxon>Dikarya</taxon>
        <taxon>Basidiomycota</taxon>
        <taxon>Agaricomycotina</taxon>
        <taxon>Agaricomycetes</taxon>
        <taxon>Agaricomycetidae</taxon>
        <taxon>Agaricales</taxon>
        <taxon>Fistulinaceae</taxon>
        <taxon>Fistulina</taxon>
    </lineage>
</organism>
<reference evidence="7 8" key="1">
    <citation type="journal article" date="2015" name="Fungal Genet. Biol.">
        <title>Evolution of novel wood decay mechanisms in Agaricales revealed by the genome sequences of Fistulina hepatica and Cylindrobasidium torrendii.</title>
        <authorList>
            <person name="Floudas D."/>
            <person name="Held B.W."/>
            <person name="Riley R."/>
            <person name="Nagy L.G."/>
            <person name="Koehler G."/>
            <person name="Ransdell A.S."/>
            <person name="Younus H."/>
            <person name="Chow J."/>
            <person name="Chiniquy J."/>
            <person name="Lipzen A."/>
            <person name="Tritt A."/>
            <person name="Sun H."/>
            <person name="Haridas S."/>
            <person name="LaButti K."/>
            <person name="Ohm R.A."/>
            <person name="Kues U."/>
            <person name="Blanchette R.A."/>
            <person name="Grigoriev I.V."/>
            <person name="Minto R.E."/>
            <person name="Hibbett D.S."/>
        </authorList>
    </citation>
    <scope>NUCLEOTIDE SEQUENCE [LARGE SCALE GENOMIC DNA]</scope>
    <source>
        <strain evidence="7 8">ATCC 64428</strain>
    </source>
</reference>
<proteinExistence type="predicted"/>
<evidence type="ECO:0000256" key="4">
    <source>
        <dbReference type="ARBA" id="ARBA00023043"/>
    </source>
</evidence>
<dbReference type="OrthoDB" id="412109at2759"/>
<evidence type="ECO:0000313" key="7">
    <source>
        <dbReference type="EMBL" id="KIY50260.1"/>
    </source>
</evidence>
<dbReference type="Proteomes" id="UP000054144">
    <property type="component" value="Unassembled WGS sequence"/>
</dbReference>
<keyword evidence="4" id="KW-0040">ANK repeat</keyword>
<evidence type="ECO:0000256" key="6">
    <source>
        <dbReference type="SAM" id="MobiDB-lite"/>
    </source>
</evidence>
<dbReference type="InterPro" id="IPR038753">
    <property type="entry name" value="NFKBIL1"/>
</dbReference>
<keyword evidence="5" id="KW-0539">Nucleus</keyword>
<protein>
    <submittedName>
        <fullName evidence="7">Uncharacterized protein</fullName>
    </submittedName>
</protein>
<evidence type="ECO:0000256" key="1">
    <source>
        <dbReference type="ARBA" id="ARBA00004123"/>
    </source>
</evidence>
<sequence>MPKLRLKRTPEEELAHQLKKRRKEERRLKRKHSSRLHDDADIDDPCTSQRHEHRPRIPPNDDDCDDSYISKHEYERIQAQAEEDRFREKLFDAMADDERLDDIETRFNYYAHIPSRWRSANSKGKETFYEEDSFLRMNPDTIEDEEDYAEWIRLGMYRKTHAAEYEEQERVKAAKAARKAAEDARRAETARMVKVEEFERLKKKKDAEMHRWDYARQCYASRWAELSNAPPTNNDGVLAERMTFANVPWPVVSAYPISTKKGRQSPSPSITVADLTLDAISTFLLPSSSHYASPDDPNVPSNDQMQAKARKEQLRETFLRFHPDKFESRTMKLVKSDDQEQVREGISHVVRALNTLMSGD</sequence>
<dbReference type="EMBL" id="KN881676">
    <property type="protein sequence ID" value="KIY50260.1"/>
    <property type="molecule type" value="Genomic_DNA"/>
</dbReference>
<feature type="region of interest" description="Disordered" evidence="6">
    <location>
        <begin position="1"/>
        <end position="72"/>
    </location>
</feature>
<name>A0A0D7AIW0_9AGAR</name>
<comment type="subcellular location">
    <subcellularLocation>
        <location evidence="1">Nucleus</location>
    </subcellularLocation>
</comment>
<dbReference type="PANTHER" id="PTHR15263">
    <property type="entry name" value="I-KAPPA-B-LIKE PROTEIN IKBL"/>
    <property type="match status" value="1"/>
</dbReference>
<keyword evidence="8" id="KW-1185">Reference proteome</keyword>
<gene>
    <name evidence="7" type="ORF">FISHEDRAFT_39803</name>
</gene>
<dbReference type="GO" id="GO:0043124">
    <property type="term" value="P:negative regulation of canonical NF-kappaB signal transduction"/>
    <property type="evidence" value="ECO:0007669"/>
    <property type="project" value="InterPro"/>
</dbReference>
<evidence type="ECO:0000256" key="3">
    <source>
        <dbReference type="ARBA" id="ARBA00022737"/>
    </source>
</evidence>
<dbReference type="GO" id="GO:0005634">
    <property type="term" value="C:nucleus"/>
    <property type="evidence" value="ECO:0007669"/>
    <property type="project" value="UniProtKB-SubCell"/>
</dbReference>
<dbReference type="PANTHER" id="PTHR15263:SF1">
    <property type="entry name" value="NF-KAPPA-B INHIBITOR-LIKE PROTEIN 1"/>
    <property type="match status" value="1"/>
</dbReference>
<feature type="compositionally biased region" description="Basic residues" evidence="6">
    <location>
        <begin position="17"/>
        <end position="34"/>
    </location>
</feature>
<evidence type="ECO:0000313" key="8">
    <source>
        <dbReference type="Proteomes" id="UP000054144"/>
    </source>
</evidence>
<dbReference type="AlphaFoldDB" id="A0A0D7AIW0"/>
<evidence type="ECO:0000256" key="2">
    <source>
        <dbReference type="ARBA" id="ARBA00022553"/>
    </source>
</evidence>
<evidence type="ECO:0000256" key="5">
    <source>
        <dbReference type="ARBA" id="ARBA00023242"/>
    </source>
</evidence>